<dbReference type="PANTHER" id="PTHR13337:SF2">
    <property type="entry name" value="SUCCINATE DEHYDROGENASE [UBIQUINONE] CYTOCHROME B SMALL SUBUNIT, MITOCHONDRIAL"/>
    <property type="match status" value="1"/>
</dbReference>
<keyword evidence="10" id="KW-0479">Metal-binding</keyword>
<name>A0ABM1M0X2_NICVS</name>
<keyword evidence="4 10" id="KW-0812">Transmembrane</keyword>
<comment type="subcellular location">
    <subcellularLocation>
        <location evidence="1 10">Mitochondrion inner membrane</location>
        <topology evidence="1 10">Multi-pass membrane protein</topology>
    </subcellularLocation>
</comment>
<evidence type="ECO:0000256" key="5">
    <source>
        <dbReference type="ARBA" id="ARBA00022792"/>
    </source>
</evidence>
<keyword evidence="7 10" id="KW-1133">Transmembrane helix</keyword>
<keyword evidence="10" id="KW-0249">Electron transport</keyword>
<evidence type="ECO:0000256" key="6">
    <source>
        <dbReference type="ARBA" id="ARBA00022946"/>
    </source>
</evidence>
<evidence type="ECO:0000256" key="8">
    <source>
        <dbReference type="ARBA" id="ARBA00023128"/>
    </source>
</evidence>
<organism evidence="11 12">
    <name type="scientific">Nicrophorus vespilloides</name>
    <name type="common">Boreal carrion beetle</name>
    <dbReference type="NCBI Taxonomy" id="110193"/>
    <lineage>
        <taxon>Eukaryota</taxon>
        <taxon>Metazoa</taxon>
        <taxon>Ecdysozoa</taxon>
        <taxon>Arthropoda</taxon>
        <taxon>Hexapoda</taxon>
        <taxon>Insecta</taxon>
        <taxon>Pterygota</taxon>
        <taxon>Neoptera</taxon>
        <taxon>Endopterygota</taxon>
        <taxon>Coleoptera</taxon>
        <taxon>Polyphaga</taxon>
        <taxon>Staphyliniformia</taxon>
        <taxon>Silphidae</taxon>
        <taxon>Nicrophorinae</taxon>
        <taxon>Nicrophorus</taxon>
    </lineage>
</organism>
<keyword evidence="10" id="KW-0816">Tricarboxylic acid cycle</keyword>
<dbReference type="InterPro" id="IPR034804">
    <property type="entry name" value="SQR/QFR_C/D"/>
</dbReference>
<keyword evidence="10" id="KW-0349">Heme</keyword>
<comment type="caution">
    <text evidence="10">Lacks conserved residue(s) required for the propagation of feature annotation.</text>
</comment>
<evidence type="ECO:0000256" key="7">
    <source>
        <dbReference type="ARBA" id="ARBA00022989"/>
    </source>
</evidence>
<dbReference type="PANTHER" id="PTHR13337">
    <property type="entry name" value="SUCCINATE DEHYDROGENASE"/>
    <property type="match status" value="1"/>
</dbReference>
<keyword evidence="8 10" id="KW-0496">Mitochondrion</keyword>
<comment type="similarity">
    <text evidence="2 10">Belongs to the CybS family.</text>
</comment>
<evidence type="ECO:0000313" key="12">
    <source>
        <dbReference type="RefSeq" id="XP_017768222.1"/>
    </source>
</evidence>
<evidence type="ECO:0000313" key="11">
    <source>
        <dbReference type="Proteomes" id="UP000695000"/>
    </source>
</evidence>
<keyword evidence="3 10" id="KW-0813">Transport</keyword>
<evidence type="ECO:0000256" key="4">
    <source>
        <dbReference type="ARBA" id="ARBA00022692"/>
    </source>
</evidence>
<gene>
    <name evidence="12" type="primary">LOC108556564</name>
</gene>
<evidence type="ECO:0000256" key="9">
    <source>
        <dbReference type="ARBA" id="ARBA00023136"/>
    </source>
</evidence>
<dbReference type="RefSeq" id="XP_017768222.1">
    <property type="nucleotide sequence ID" value="XM_017912733.1"/>
</dbReference>
<keyword evidence="11" id="KW-1185">Reference proteome</keyword>
<sequence>MALSLIVKSAAKPQIMQNLLRHPSSLQFSQLTQQSQKGLNLTKKCTNFMKANRTLFVSAPLRSAAKGDHTKLWTMEKALSASLLGIVPAAIMMPNPILDNLLATAVVIHFHWGLEACVVDYVRAILFGAAAPKLALGGLYLVSFLTLGGLLYFNYHDIGLGKAIRKIWALKPNN</sequence>
<keyword evidence="6 10" id="KW-0809">Transit peptide</keyword>
<dbReference type="CDD" id="cd03496">
    <property type="entry name" value="SQR_TypeC_CybS"/>
    <property type="match status" value="1"/>
</dbReference>
<evidence type="ECO:0000256" key="3">
    <source>
        <dbReference type="ARBA" id="ARBA00022448"/>
    </source>
</evidence>
<dbReference type="Proteomes" id="UP000695000">
    <property type="component" value="Unplaced"/>
</dbReference>
<dbReference type="Gene3D" id="1.20.1300.10">
    <property type="entry name" value="Fumarate reductase/succinate dehydrogenase, transmembrane subunit"/>
    <property type="match status" value="1"/>
</dbReference>
<protein>
    <recommendedName>
        <fullName evidence="10">Succinate dehydrogenase [ubiquinone] cytochrome b small subunit</fullName>
    </recommendedName>
</protein>
<feature type="transmembrane region" description="Helical" evidence="10">
    <location>
        <begin position="134"/>
        <end position="153"/>
    </location>
</feature>
<dbReference type="Pfam" id="PF05328">
    <property type="entry name" value="CybS"/>
    <property type="match status" value="1"/>
</dbReference>
<accession>A0ABM1M0X2</accession>
<proteinExistence type="inferred from homology"/>
<evidence type="ECO:0000256" key="10">
    <source>
        <dbReference type="RuleBase" id="RU364031"/>
    </source>
</evidence>
<evidence type="ECO:0000256" key="2">
    <source>
        <dbReference type="ARBA" id="ARBA00007294"/>
    </source>
</evidence>
<keyword evidence="9 10" id="KW-0472">Membrane</keyword>
<dbReference type="InterPro" id="IPR007992">
    <property type="entry name" value="CybS"/>
</dbReference>
<evidence type="ECO:0000256" key="1">
    <source>
        <dbReference type="ARBA" id="ARBA00004448"/>
    </source>
</evidence>
<keyword evidence="10" id="KW-0408">Iron</keyword>
<dbReference type="GeneID" id="108556564"/>
<comment type="function">
    <text evidence="10">Membrane-anchoring subunit of succinate dehydrogenase (SDH) that is involved in complex II of the mitochondrial electron transport chain and is responsible for transferring electrons from succinate to ubiquinone (coenzyme Q).</text>
</comment>
<reference evidence="12" key="1">
    <citation type="submission" date="2025-08" db="UniProtKB">
        <authorList>
            <consortium name="RefSeq"/>
        </authorList>
    </citation>
    <scope>IDENTIFICATION</scope>
    <source>
        <tissue evidence="12">Whole Larva</tissue>
    </source>
</reference>
<keyword evidence="5 10" id="KW-0999">Mitochondrion inner membrane</keyword>